<evidence type="ECO:0000256" key="3">
    <source>
        <dbReference type="SAM" id="MobiDB-lite"/>
    </source>
</evidence>
<evidence type="ECO:0000313" key="9">
    <source>
        <dbReference type="RefSeq" id="XP_013773282.1"/>
    </source>
</evidence>
<dbReference type="RefSeq" id="XP_013773282.1">
    <property type="nucleotide sequence ID" value="XM_013917828.2"/>
</dbReference>
<evidence type="ECO:0000313" key="10">
    <source>
        <dbReference type="RefSeq" id="XP_013773284.1"/>
    </source>
</evidence>
<feature type="compositionally biased region" description="Polar residues" evidence="3">
    <location>
        <begin position="8"/>
        <end position="22"/>
    </location>
</feature>
<dbReference type="InterPro" id="IPR000626">
    <property type="entry name" value="Ubiquitin-like_dom"/>
</dbReference>
<reference evidence="6 7" key="1">
    <citation type="submission" date="2025-05" db="UniProtKB">
        <authorList>
            <consortium name="RefSeq"/>
        </authorList>
    </citation>
    <scope>IDENTIFICATION</scope>
    <source>
        <tissue evidence="6 7">Muscle</tissue>
    </source>
</reference>
<dbReference type="RefSeq" id="XP_013773278.1">
    <property type="nucleotide sequence ID" value="XM_013917824.2"/>
</dbReference>
<protein>
    <submittedName>
        <fullName evidence="6 7">NFATC2-interacting protein-like</fullName>
    </submittedName>
</protein>
<dbReference type="RefSeq" id="XP_013773284.1">
    <property type="nucleotide sequence ID" value="XM_013917830.2"/>
</dbReference>
<dbReference type="RefSeq" id="XP_013773279.1">
    <property type="nucleotide sequence ID" value="XM_013917825.2"/>
</dbReference>
<feature type="region of interest" description="Disordered" evidence="3">
    <location>
        <begin position="88"/>
        <end position="135"/>
    </location>
</feature>
<evidence type="ECO:0000313" key="6">
    <source>
        <dbReference type="RefSeq" id="XP_013773278.1"/>
    </source>
</evidence>
<dbReference type="PANTHER" id="PTHR47187">
    <property type="entry name" value="NFATC2-INTERACTING PROTEIN"/>
    <property type="match status" value="1"/>
</dbReference>
<accession>A0ABM1B271</accession>
<dbReference type="RefSeq" id="XP_013773281.1">
    <property type="nucleotide sequence ID" value="XM_013917827.2"/>
</dbReference>
<dbReference type="SMART" id="SM00213">
    <property type="entry name" value="UBQ"/>
    <property type="match status" value="2"/>
</dbReference>
<feature type="domain" description="Ubiquitin-like" evidence="4">
    <location>
        <begin position="281"/>
        <end position="353"/>
    </location>
</feature>
<dbReference type="InterPro" id="IPR022617">
    <property type="entry name" value="Rad60/SUMO-like_dom"/>
</dbReference>
<dbReference type="Gene3D" id="3.10.20.90">
    <property type="entry name" value="Phosphatidylinositol 3-kinase Catalytic Subunit, Chain A, domain 1"/>
    <property type="match status" value="2"/>
</dbReference>
<evidence type="ECO:0000313" key="5">
    <source>
        <dbReference type="Proteomes" id="UP000694941"/>
    </source>
</evidence>
<organism evidence="5 10">
    <name type="scientific">Limulus polyphemus</name>
    <name type="common">Atlantic horseshoe crab</name>
    <dbReference type="NCBI Taxonomy" id="6850"/>
    <lineage>
        <taxon>Eukaryota</taxon>
        <taxon>Metazoa</taxon>
        <taxon>Ecdysozoa</taxon>
        <taxon>Arthropoda</taxon>
        <taxon>Chelicerata</taxon>
        <taxon>Merostomata</taxon>
        <taxon>Xiphosura</taxon>
        <taxon>Limulidae</taxon>
        <taxon>Limulus</taxon>
    </lineage>
</organism>
<evidence type="ECO:0000313" key="11">
    <source>
        <dbReference type="RefSeq" id="XP_022240210.1"/>
    </source>
</evidence>
<gene>
    <name evidence="6 7 8 9 10 11" type="primary">LOC106458321</name>
</gene>
<keyword evidence="5" id="KW-1185">Reference proteome</keyword>
<feature type="domain" description="Ubiquitin-like" evidence="4">
    <location>
        <begin position="192"/>
        <end position="262"/>
    </location>
</feature>
<dbReference type="Proteomes" id="UP000694941">
    <property type="component" value="Unplaced"/>
</dbReference>
<dbReference type="Pfam" id="PF11976">
    <property type="entry name" value="Rad60-SLD"/>
    <property type="match status" value="1"/>
</dbReference>
<dbReference type="InterPro" id="IPR029071">
    <property type="entry name" value="Ubiquitin-like_domsf"/>
</dbReference>
<proteinExistence type="predicted"/>
<sequence length="354" mass="40478">MEDKDLSICNSDNVPSHTASSKQPKKTKQLHMLIDDDDADDEEIMQSCHIYSSQINKFRNMKRKVVEKVLLMDPDVISDEEISEPKNKITRKKRDRKTQVCVNLDDSSEDLPHSEVSQEKIEEELRSPSPPPPVHLTGYKTRKVSSKSNKLFKELQEAELVYKATCLIYNDDELSNSFQENAVKVDNCDREIQVKIRWRGSIHRISMKRGQKFGTVMSQLSDIVGACIEEIVLYFDEKTVQTEDTPDSLGLTVADILDCFIIKTKKMETERIAESSQANKITIKVQSQNTRQKLNFTVNKFSPLSSLMEDYAKQTNNLKKKLTFKFDGEIISHTDTPADLDMDDGDCLDVKVTE</sequence>
<dbReference type="RefSeq" id="XP_022240210.1">
    <property type="nucleotide sequence ID" value="XM_022384502.1"/>
</dbReference>
<dbReference type="InterPro" id="IPR052324">
    <property type="entry name" value="NFATC2-Int_DNA_Repair"/>
</dbReference>
<dbReference type="CDD" id="cd01763">
    <property type="entry name" value="Ubl_SUMO_like"/>
    <property type="match status" value="1"/>
</dbReference>
<evidence type="ECO:0000256" key="1">
    <source>
        <dbReference type="ARBA" id="ARBA00004123"/>
    </source>
</evidence>
<evidence type="ECO:0000256" key="2">
    <source>
        <dbReference type="ARBA" id="ARBA00023242"/>
    </source>
</evidence>
<evidence type="ECO:0000313" key="8">
    <source>
        <dbReference type="RefSeq" id="XP_013773281.1"/>
    </source>
</evidence>
<feature type="compositionally biased region" description="Basic and acidic residues" evidence="3">
    <location>
        <begin position="110"/>
        <end position="126"/>
    </location>
</feature>
<evidence type="ECO:0000259" key="4">
    <source>
        <dbReference type="SMART" id="SM00213"/>
    </source>
</evidence>
<dbReference type="GeneID" id="106458321"/>
<keyword evidence="2" id="KW-0539">Nucleus</keyword>
<comment type="subcellular location">
    <subcellularLocation>
        <location evidence="1">Nucleus</location>
    </subcellularLocation>
</comment>
<evidence type="ECO:0000313" key="7">
    <source>
        <dbReference type="RefSeq" id="XP_013773279.1"/>
    </source>
</evidence>
<feature type="region of interest" description="Disordered" evidence="3">
    <location>
        <begin position="1"/>
        <end position="31"/>
    </location>
</feature>
<dbReference type="PANTHER" id="PTHR47187:SF1">
    <property type="entry name" value="NFATC2-INTERACTING PROTEIN"/>
    <property type="match status" value="1"/>
</dbReference>
<dbReference type="SUPFAM" id="SSF54236">
    <property type="entry name" value="Ubiquitin-like"/>
    <property type="match status" value="2"/>
</dbReference>
<name>A0ABM1B271_LIMPO</name>